<dbReference type="SUPFAM" id="SSF53927">
    <property type="entry name" value="Cytidine deaminase-like"/>
    <property type="match status" value="1"/>
</dbReference>
<evidence type="ECO:0000256" key="7">
    <source>
        <dbReference type="ARBA" id="ARBA00023002"/>
    </source>
</evidence>
<dbReference type="RefSeq" id="WP_334315803.1">
    <property type="nucleotide sequence ID" value="NZ_CP065938.1"/>
</dbReference>
<evidence type="ECO:0000256" key="4">
    <source>
        <dbReference type="ARBA" id="ARBA00005259"/>
    </source>
</evidence>
<evidence type="ECO:0000256" key="5">
    <source>
        <dbReference type="ARBA" id="ARBA00007417"/>
    </source>
</evidence>
<evidence type="ECO:0000256" key="1">
    <source>
        <dbReference type="ARBA" id="ARBA00002151"/>
    </source>
</evidence>
<gene>
    <name evidence="11" type="primary">ribD</name>
    <name evidence="11" type="ORF">JBF11_02470</name>
</gene>
<evidence type="ECO:0000313" key="12">
    <source>
        <dbReference type="Proteomes" id="UP001058120"/>
    </source>
</evidence>
<comment type="catalytic activity">
    <reaction evidence="9">
        <text>2,5-diamino-6-hydroxy-4-(5-phosphoribosylamino)-pyrimidine + H2O + H(+) = 5-amino-6-(5-phospho-D-ribosylamino)uracil + NH4(+)</text>
        <dbReference type="Rhea" id="RHEA:21868"/>
        <dbReference type="ChEBI" id="CHEBI:15377"/>
        <dbReference type="ChEBI" id="CHEBI:15378"/>
        <dbReference type="ChEBI" id="CHEBI:28938"/>
        <dbReference type="ChEBI" id="CHEBI:58453"/>
        <dbReference type="ChEBI" id="CHEBI:58614"/>
        <dbReference type="EC" id="3.5.4.26"/>
    </reaction>
</comment>
<evidence type="ECO:0000256" key="6">
    <source>
        <dbReference type="ARBA" id="ARBA00022857"/>
    </source>
</evidence>
<comment type="catalytic activity">
    <reaction evidence="9">
        <text>5-amino-6-(5-phospho-D-ribitylamino)uracil + NADP(+) = 5-amino-6-(5-phospho-D-ribosylamino)uracil + NADPH + H(+)</text>
        <dbReference type="Rhea" id="RHEA:17845"/>
        <dbReference type="ChEBI" id="CHEBI:15378"/>
        <dbReference type="ChEBI" id="CHEBI:57783"/>
        <dbReference type="ChEBI" id="CHEBI:58349"/>
        <dbReference type="ChEBI" id="CHEBI:58421"/>
        <dbReference type="ChEBI" id="CHEBI:58453"/>
        <dbReference type="EC" id="1.1.1.193"/>
    </reaction>
</comment>
<dbReference type="InterPro" id="IPR002125">
    <property type="entry name" value="CMP_dCMP_dom"/>
</dbReference>
<dbReference type="PIRSF" id="PIRSF006769">
    <property type="entry name" value="RibD"/>
    <property type="match status" value="1"/>
</dbReference>
<organism evidence="11 12">
    <name type="scientific">Taurinivorans muris</name>
    <dbReference type="NCBI Taxonomy" id="2787751"/>
    <lineage>
        <taxon>Bacteria</taxon>
        <taxon>Pseudomonadati</taxon>
        <taxon>Thermodesulfobacteriota</taxon>
        <taxon>Desulfovibrionia</taxon>
        <taxon>Desulfovibrionales</taxon>
        <taxon>Desulfovibrionaceae</taxon>
        <taxon>Taurinivorans</taxon>
    </lineage>
</organism>
<dbReference type="PANTHER" id="PTHR38011:SF7">
    <property type="entry name" value="2,5-DIAMINO-6-RIBOSYLAMINO-4(3H)-PYRIMIDINONE 5'-PHOSPHATE REDUCTASE"/>
    <property type="match status" value="1"/>
</dbReference>
<evidence type="ECO:0000256" key="2">
    <source>
        <dbReference type="ARBA" id="ARBA00004882"/>
    </source>
</evidence>
<comment type="pathway">
    <text evidence="2 9">Cofactor biosynthesis; riboflavin biosynthesis; 5-amino-6-(D-ribitylamino)uracil from GTP: step 2/4.</text>
</comment>
<dbReference type="CDD" id="cd01284">
    <property type="entry name" value="Riboflavin_deaminase-reductase"/>
    <property type="match status" value="1"/>
</dbReference>
<comment type="pathway">
    <text evidence="3 9">Cofactor biosynthesis; riboflavin biosynthesis; 5-amino-6-(D-ribitylamino)uracil from GTP: step 3/4.</text>
</comment>
<comment type="function">
    <text evidence="1 9">Converts 2,5-diamino-6-(ribosylamino)-4(3h)-pyrimidinone 5'-phosphate into 5-amino-6-(ribosylamino)-2,4(1h,3h)-pyrimidinedione 5'-phosphate.</text>
</comment>
<keyword evidence="7 9" id="KW-0560">Oxidoreductase</keyword>
<dbReference type="EC" id="3.5.4.26" evidence="9"/>
<keyword evidence="9" id="KW-0479">Metal-binding</keyword>
<dbReference type="Gene3D" id="3.40.430.10">
    <property type="entry name" value="Dihydrofolate Reductase, subunit A"/>
    <property type="match status" value="1"/>
</dbReference>
<dbReference type="InterPro" id="IPR004794">
    <property type="entry name" value="Eubact_RibD"/>
</dbReference>
<dbReference type="InterPro" id="IPR050765">
    <property type="entry name" value="Riboflavin_Biosynth_HTPR"/>
</dbReference>
<comment type="similarity">
    <text evidence="5 9">In the C-terminal section; belongs to the HTP reductase family.</text>
</comment>
<keyword evidence="9" id="KW-0686">Riboflavin biosynthesis</keyword>
<keyword evidence="9" id="KW-0862">Zinc</keyword>
<reference evidence="11" key="1">
    <citation type="submission" date="2020-12" db="EMBL/GenBank/DDBJ databases">
        <title>Taurinivorans muris gen. nov., sp. nov., fundamental and realized metabolic niche of a ubiquitous sulfidogenic bacterium in the murine intestine.</title>
        <authorList>
            <person name="Ye H."/>
            <person name="Hanson B.T."/>
            <person name="Loy A."/>
        </authorList>
    </citation>
    <scope>NUCLEOTIDE SEQUENCE</scope>
    <source>
        <strain evidence="11">LT0009</strain>
    </source>
</reference>
<keyword evidence="12" id="KW-1185">Reference proteome</keyword>
<dbReference type="Gene3D" id="3.40.140.10">
    <property type="entry name" value="Cytidine Deaminase, domain 2"/>
    <property type="match status" value="1"/>
</dbReference>
<dbReference type="Proteomes" id="UP001058120">
    <property type="component" value="Chromosome"/>
</dbReference>
<keyword evidence="9 11" id="KW-0378">Hydrolase</keyword>
<comment type="cofactor">
    <cofactor evidence="9">
        <name>Zn(2+)</name>
        <dbReference type="ChEBI" id="CHEBI:29105"/>
    </cofactor>
    <text evidence="9">Binds 1 zinc ion.</text>
</comment>
<dbReference type="InterPro" id="IPR002734">
    <property type="entry name" value="RibDG_C"/>
</dbReference>
<evidence type="ECO:0000256" key="3">
    <source>
        <dbReference type="ARBA" id="ARBA00004910"/>
    </source>
</evidence>
<dbReference type="InterPro" id="IPR024072">
    <property type="entry name" value="DHFR-like_dom_sf"/>
</dbReference>
<dbReference type="Pfam" id="PF01872">
    <property type="entry name" value="RibD_C"/>
    <property type="match status" value="1"/>
</dbReference>
<dbReference type="SUPFAM" id="SSF53597">
    <property type="entry name" value="Dihydrofolate reductase-like"/>
    <property type="match status" value="1"/>
</dbReference>
<evidence type="ECO:0000256" key="8">
    <source>
        <dbReference type="ARBA" id="ARBA00023268"/>
    </source>
</evidence>
<dbReference type="EC" id="1.1.1.193" evidence="9"/>
<accession>A0ABY5Y3W8</accession>
<protein>
    <recommendedName>
        <fullName evidence="9">Riboflavin biosynthesis protein RibD</fullName>
    </recommendedName>
    <domain>
        <recommendedName>
            <fullName evidence="9">Diaminohydroxyphosphoribosylaminopyrimidine deaminase</fullName>
            <shortName evidence="9">DRAP deaminase</shortName>
            <ecNumber evidence="9">3.5.4.26</ecNumber>
        </recommendedName>
        <alternativeName>
            <fullName evidence="9">Riboflavin-specific deaminase</fullName>
        </alternativeName>
    </domain>
    <domain>
        <recommendedName>
            <fullName evidence="9">5-amino-6-(5-phosphoribosylamino)uracil reductase</fullName>
            <ecNumber evidence="9">1.1.1.193</ecNumber>
        </recommendedName>
        <alternativeName>
            <fullName evidence="9">HTP reductase</fullName>
        </alternativeName>
    </domain>
</protein>
<feature type="domain" description="CMP/dCMP-type deaminase" evidence="10">
    <location>
        <begin position="1"/>
        <end position="147"/>
    </location>
</feature>
<dbReference type="NCBIfam" id="TIGR00326">
    <property type="entry name" value="eubact_ribD"/>
    <property type="match status" value="1"/>
</dbReference>
<dbReference type="InterPro" id="IPR016193">
    <property type="entry name" value="Cytidine_deaminase-like"/>
</dbReference>
<dbReference type="PROSITE" id="PS51747">
    <property type="entry name" value="CYT_DCMP_DEAMINASES_2"/>
    <property type="match status" value="1"/>
</dbReference>
<dbReference type="Pfam" id="PF00383">
    <property type="entry name" value="dCMP_cyt_deam_1"/>
    <property type="match status" value="1"/>
</dbReference>
<name>A0ABY5Y3W8_9BACT</name>
<comment type="similarity">
    <text evidence="4 9">In the N-terminal section; belongs to the cytidine and deoxycytidylate deaminase family.</text>
</comment>
<proteinExistence type="inferred from homology"/>
<dbReference type="GO" id="GO:0008835">
    <property type="term" value="F:diaminohydroxyphosphoribosylaminopyrimidine deaminase activity"/>
    <property type="evidence" value="ECO:0007669"/>
    <property type="project" value="UniProtKB-EC"/>
</dbReference>
<dbReference type="PANTHER" id="PTHR38011">
    <property type="entry name" value="DIHYDROFOLATE REDUCTASE FAMILY PROTEIN (AFU_ORTHOLOGUE AFUA_8G06820)"/>
    <property type="match status" value="1"/>
</dbReference>
<evidence type="ECO:0000313" key="11">
    <source>
        <dbReference type="EMBL" id="UWX06201.1"/>
    </source>
</evidence>
<keyword evidence="8" id="KW-0511">Multifunctional enzyme</keyword>
<evidence type="ECO:0000256" key="9">
    <source>
        <dbReference type="PIRNR" id="PIRNR006769"/>
    </source>
</evidence>
<dbReference type="GO" id="GO:0008703">
    <property type="term" value="F:5-amino-6-(5-phosphoribosylamino)uracil reductase activity"/>
    <property type="evidence" value="ECO:0007669"/>
    <property type="project" value="UniProtKB-EC"/>
</dbReference>
<sequence>MQTFFMRRAIELAGKGRYKTAPNPCVGAVLVHKDTIIAEGYHMEYGKAHAEVECLANAVKKGIFFQKIKNRSLSFSNPYLQEQVLQFQHIEYEKEINMEECSLYVTLEPCNHFGKTPPCSQAIFEAGIKTVYVGCSDLNANASGGADFLRSKGVNVVTGVCHDECLELIEDFIVWQKEKRSFCILKMACTLDGKIGPATGHSHSVSGSESKKVTMKMRKNMALSHSAVMVGGNTFFEDNPKLTVRDMQTESQPRAFIVSKRLPPLSGGKTGYFCLDQKKDTVFFTDMKNPELVKQYAEHGILLECIETSENKSLNLKKIFELAYQKYYSPYVFSEGGAKLAQSLLKEGLVDILIVYIAPYVLGDDTAKNVFSGNFVQTMQEAYKFKIFKTERIGSDLHVYLKMEKTCSQG</sequence>
<keyword evidence="6 9" id="KW-0521">NADP</keyword>
<dbReference type="EMBL" id="CP065938">
    <property type="protein sequence ID" value="UWX06201.1"/>
    <property type="molecule type" value="Genomic_DNA"/>
</dbReference>
<evidence type="ECO:0000259" key="10">
    <source>
        <dbReference type="PROSITE" id="PS51747"/>
    </source>
</evidence>